<organism evidence="1 2">
    <name type="scientific">Prunus dulcis</name>
    <name type="common">Almond</name>
    <name type="synonym">Amygdalus dulcis</name>
    <dbReference type="NCBI Taxonomy" id="3755"/>
    <lineage>
        <taxon>Eukaryota</taxon>
        <taxon>Viridiplantae</taxon>
        <taxon>Streptophyta</taxon>
        <taxon>Embryophyta</taxon>
        <taxon>Tracheophyta</taxon>
        <taxon>Spermatophyta</taxon>
        <taxon>Magnoliopsida</taxon>
        <taxon>eudicotyledons</taxon>
        <taxon>Gunneridae</taxon>
        <taxon>Pentapetalae</taxon>
        <taxon>rosids</taxon>
        <taxon>fabids</taxon>
        <taxon>Rosales</taxon>
        <taxon>Rosaceae</taxon>
        <taxon>Amygdaloideae</taxon>
        <taxon>Amygdaleae</taxon>
        <taxon>Prunus</taxon>
    </lineage>
</organism>
<protein>
    <submittedName>
        <fullName evidence="1">Uncharacterized protein</fullName>
    </submittedName>
</protein>
<evidence type="ECO:0000313" key="2">
    <source>
        <dbReference type="Proteomes" id="UP001054821"/>
    </source>
</evidence>
<comment type="caution">
    <text evidence="1">The sequence shown here is derived from an EMBL/GenBank/DDBJ whole genome shotgun (WGS) entry which is preliminary data.</text>
</comment>
<reference evidence="1 2" key="1">
    <citation type="journal article" date="2022" name="G3 (Bethesda)">
        <title>Whole-genome sequence and methylome profiling of the almond [Prunus dulcis (Mill.) D.A. Webb] cultivar 'Nonpareil'.</title>
        <authorList>
            <person name="D'Amico-Willman K.M."/>
            <person name="Ouma W.Z."/>
            <person name="Meulia T."/>
            <person name="Sideli G.M."/>
            <person name="Gradziel T.M."/>
            <person name="Fresnedo-Ramirez J."/>
        </authorList>
    </citation>
    <scope>NUCLEOTIDE SEQUENCE [LARGE SCALE GENOMIC DNA]</scope>
    <source>
        <strain evidence="1">Clone GOH B32 T37-40</strain>
    </source>
</reference>
<dbReference type="AlphaFoldDB" id="A0AAD5F646"/>
<accession>A0AAD5F646</accession>
<keyword evidence="2" id="KW-1185">Reference proteome</keyword>
<name>A0AAD5F646_PRUDU</name>
<sequence>MEFPSIPRASIDLNLSLTPSSNQETTHENIVFLLSNFHTISPPMEAANMHNEIPVTINMLTPLRTWIASASEEPGVCFIDCSSRIVEGRSC</sequence>
<proteinExistence type="predicted"/>
<gene>
    <name evidence="1" type="ORF">L3X38_007423</name>
</gene>
<evidence type="ECO:0000313" key="1">
    <source>
        <dbReference type="EMBL" id="KAI5354528.1"/>
    </source>
</evidence>
<dbReference type="EMBL" id="JAJFAZ020000001">
    <property type="protein sequence ID" value="KAI5354528.1"/>
    <property type="molecule type" value="Genomic_DNA"/>
</dbReference>
<dbReference type="Proteomes" id="UP001054821">
    <property type="component" value="Chromosome 1"/>
</dbReference>